<dbReference type="RefSeq" id="WP_208098589.1">
    <property type="nucleotide sequence ID" value="NZ_JAGDYM010000015.1"/>
</dbReference>
<gene>
    <name evidence="2" type="ORF">J4H92_12785</name>
</gene>
<dbReference type="Gene3D" id="3.40.50.2000">
    <property type="entry name" value="Glycogen Phosphorylase B"/>
    <property type="match status" value="2"/>
</dbReference>
<dbReference type="SUPFAM" id="SSF53756">
    <property type="entry name" value="UDP-Glycosyltransferase/glycogen phosphorylase"/>
    <property type="match status" value="1"/>
</dbReference>
<dbReference type="Proteomes" id="UP000664382">
    <property type="component" value="Unassembled WGS sequence"/>
</dbReference>
<proteinExistence type="predicted"/>
<dbReference type="InterPro" id="IPR050426">
    <property type="entry name" value="Glycosyltransferase_28"/>
</dbReference>
<comment type="caution">
    <text evidence="2">The sequence shown here is derived from an EMBL/GenBank/DDBJ whole genome shotgun (WGS) entry which is preliminary data.</text>
</comment>
<reference evidence="2" key="1">
    <citation type="submission" date="2021-03" db="EMBL/GenBank/DDBJ databases">
        <title>Leucobacter chromiisoli sp. nov., isolated from chromium-containing soil of chemical plant.</title>
        <authorList>
            <person name="Xu Z."/>
        </authorList>
    </citation>
    <scope>NUCLEOTIDE SEQUENCE</scope>
    <source>
        <strain evidence="2">S27</strain>
    </source>
</reference>
<evidence type="ECO:0000313" key="3">
    <source>
        <dbReference type="Proteomes" id="UP000664382"/>
    </source>
</evidence>
<dbReference type="InterPro" id="IPR010610">
    <property type="entry name" value="EryCIII-like_C"/>
</dbReference>
<protein>
    <submittedName>
        <fullName evidence="2">Glycosyltransferase family 1 protein</fullName>
    </submittedName>
</protein>
<dbReference type="Pfam" id="PF06722">
    <property type="entry name" value="EryCIII-like_C"/>
    <property type="match status" value="1"/>
</dbReference>
<dbReference type="GO" id="GO:0017000">
    <property type="term" value="P:antibiotic biosynthetic process"/>
    <property type="evidence" value="ECO:0007669"/>
    <property type="project" value="UniProtKB-ARBA"/>
</dbReference>
<dbReference type="EMBL" id="JAGDYM010000015">
    <property type="protein sequence ID" value="MBO1902822.1"/>
    <property type="molecule type" value="Genomic_DNA"/>
</dbReference>
<name>A0A939MQ03_9MICO</name>
<accession>A0A939MQ03</accession>
<dbReference type="GO" id="GO:0008194">
    <property type="term" value="F:UDP-glycosyltransferase activity"/>
    <property type="evidence" value="ECO:0007669"/>
    <property type="project" value="InterPro"/>
</dbReference>
<organism evidence="2 3">
    <name type="scientific">Leucobacter weissii</name>
    <dbReference type="NCBI Taxonomy" id="1983706"/>
    <lineage>
        <taxon>Bacteria</taxon>
        <taxon>Bacillati</taxon>
        <taxon>Actinomycetota</taxon>
        <taxon>Actinomycetes</taxon>
        <taxon>Micrococcales</taxon>
        <taxon>Microbacteriaceae</taxon>
        <taxon>Leucobacter</taxon>
    </lineage>
</organism>
<dbReference type="GO" id="GO:0016758">
    <property type="term" value="F:hexosyltransferase activity"/>
    <property type="evidence" value="ECO:0007669"/>
    <property type="project" value="UniProtKB-ARBA"/>
</dbReference>
<keyword evidence="3" id="KW-1185">Reference proteome</keyword>
<dbReference type="FunFam" id="3.40.50.2000:FF:000009">
    <property type="entry name" value="Sterol 3-beta-glucosyltransferase UGT80A2"/>
    <property type="match status" value="1"/>
</dbReference>
<evidence type="ECO:0000259" key="1">
    <source>
        <dbReference type="Pfam" id="PF06722"/>
    </source>
</evidence>
<dbReference type="PANTHER" id="PTHR48050">
    <property type="entry name" value="STEROL 3-BETA-GLUCOSYLTRANSFERASE"/>
    <property type="match status" value="1"/>
</dbReference>
<dbReference type="PANTHER" id="PTHR48050:SF13">
    <property type="entry name" value="STEROL 3-BETA-GLUCOSYLTRANSFERASE UGT80A2"/>
    <property type="match status" value="1"/>
</dbReference>
<dbReference type="CDD" id="cd03784">
    <property type="entry name" value="GT1_Gtf-like"/>
    <property type="match status" value="1"/>
</dbReference>
<dbReference type="InterPro" id="IPR002213">
    <property type="entry name" value="UDP_glucos_trans"/>
</dbReference>
<evidence type="ECO:0000313" key="2">
    <source>
        <dbReference type="EMBL" id="MBO1902822.1"/>
    </source>
</evidence>
<feature type="domain" description="Erythromycin biosynthesis protein CIII-like C-terminal" evidence="1">
    <location>
        <begin position="292"/>
        <end position="395"/>
    </location>
</feature>
<sequence>MAEAPVAGRRLRVLLATAGSRGDVEPFFSLALAFREAGHVVRVAAPDDPGTEGDADWVSLGVSFADLGRAVADLGGMRAFREHIRPTMGLVLRRVVDEAVNWQPDVIVAHPKLLTVPVAAEHLGVPYFTVELTPVLTPTREFPAAGVLNRSLGPVINRLSYRVAGLGERMFSADIRAARQRFDLPSSENLTPAVGSLVAVSPTLLPRPADWPSATRLTGDWPRSPSSEGLLDARVKDFLADDAPFLYAGFGSMRGGDAATRAEAIVDGGRRAGLRILMATGWGGLEPPRRCVAGDVLVVSSVPHATVLRHASAAIHHGGAGTVHAAARAGTPSVLVPFLADQPFWARLLHRSGLTGPPLNRDHLTTERVQAAIADAVERRSAVHRVAEMMRAENGPATAAAIVAKTATGTGTS</sequence>
<dbReference type="AlphaFoldDB" id="A0A939MQ03"/>